<dbReference type="STRING" id="667725.A0A0L0F2P0"/>
<accession>A0A0L0F2P0</accession>
<sequence length="77" mass="8383">MEVLLAEQMEPIRVCQTVNAMLSSSDLVRGDTLAKTAQLSFKLHAYKDPMISNTAAAALMQLVSVLFDRVAEEEAVA</sequence>
<evidence type="ECO:0000259" key="1">
    <source>
        <dbReference type="Pfam" id="PF16213"/>
    </source>
</evidence>
<evidence type="ECO:0000313" key="3">
    <source>
        <dbReference type="Proteomes" id="UP000054560"/>
    </source>
</evidence>
<feature type="non-terminal residue" evidence="2">
    <location>
        <position position="77"/>
    </location>
</feature>
<dbReference type="eggNOG" id="KOG1848">
    <property type="taxonomic scope" value="Eukaryota"/>
</dbReference>
<dbReference type="EMBL" id="KQ249848">
    <property type="protein sequence ID" value="KNC70952.1"/>
    <property type="molecule type" value="Genomic_DNA"/>
</dbReference>
<proteinExistence type="predicted"/>
<dbReference type="RefSeq" id="XP_014144854.1">
    <property type="nucleotide sequence ID" value="XM_014289379.1"/>
</dbReference>
<dbReference type="AlphaFoldDB" id="A0A0L0F2P0"/>
<dbReference type="OrthoDB" id="294853at2759"/>
<reference evidence="2 3" key="1">
    <citation type="submission" date="2011-02" db="EMBL/GenBank/DDBJ databases">
        <title>The Genome Sequence of Sphaeroforma arctica JP610.</title>
        <authorList>
            <consortium name="The Broad Institute Genome Sequencing Platform"/>
            <person name="Russ C."/>
            <person name="Cuomo C."/>
            <person name="Young S.K."/>
            <person name="Zeng Q."/>
            <person name="Gargeya S."/>
            <person name="Alvarado L."/>
            <person name="Berlin A."/>
            <person name="Chapman S.B."/>
            <person name="Chen Z."/>
            <person name="Freedman E."/>
            <person name="Gellesch M."/>
            <person name="Goldberg J."/>
            <person name="Griggs A."/>
            <person name="Gujja S."/>
            <person name="Heilman E."/>
            <person name="Heiman D."/>
            <person name="Howarth C."/>
            <person name="Mehta T."/>
            <person name="Neiman D."/>
            <person name="Pearson M."/>
            <person name="Roberts A."/>
            <person name="Saif S."/>
            <person name="Shea T."/>
            <person name="Shenoy N."/>
            <person name="Sisk P."/>
            <person name="Stolte C."/>
            <person name="Sykes S."/>
            <person name="White J."/>
            <person name="Yandava C."/>
            <person name="Burger G."/>
            <person name="Gray M.W."/>
            <person name="Holland P.W.H."/>
            <person name="King N."/>
            <person name="Lang F.B.F."/>
            <person name="Roger A.J."/>
            <person name="Ruiz-Trillo I."/>
            <person name="Haas B."/>
            <person name="Nusbaum C."/>
            <person name="Birren B."/>
        </authorList>
    </citation>
    <scope>NUCLEOTIDE SEQUENCE [LARGE SCALE GENOMIC DNA]</scope>
    <source>
        <strain evidence="2 3">JP610</strain>
    </source>
</reference>
<dbReference type="Proteomes" id="UP000054560">
    <property type="component" value="Unassembled WGS sequence"/>
</dbReference>
<protein>
    <recommendedName>
        <fullName evidence="1">Mon2/Sec7/BIG1-like dimerisation and cyclophilin-binding domain-containing protein</fullName>
    </recommendedName>
</protein>
<organism evidence="2 3">
    <name type="scientific">Sphaeroforma arctica JP610</name>
    <dbReference type="NCBI Taxonomy" id="667725"/>
    <lineage>
        <taxon>Eukaryota</taxon>
        <taxon>Ichthyosporea</taxon>
        <taxon>Ichthyophonida</taxon>
        <taxon>Sphaeroforma</taxon>
    </lineage>
</organism>
<name>A0A0L0F2P0_9EUKA</name>
<dbReference type="InterPro" id="IPR032629">
    <property type="entry name" value="DCB_dom"/>
</dbReference>
<keyword evidence="3" id="KW-1185">Reference proteome</keyword>
<gene>
    <name evidence="2" type="ORF">SARC_16514</name>
</gene>
<feature type="domain" description="Mon2/Sec7/BIG1-like dimerisation and cyclophilin-binding" evidence="1">
    <location>
        <begin position="4"/>
        <end position="73"/>
    </location>
</feature>
<evidence type="ECO:0000313" key="2">
    <source>
        <dbReference type="EMBL" id="KNC70952.1"/>
    </source>
</evidence>
<dbReference type="GeneID" id="25917018"/>
<dbReference type="Pfam" id="PF16213">
    <property type="entry name" value="DCB"/>
    <property type="match status" value="1"/>
</dbReference>